<evidence type="ECO:0000313" key="2">
    <source>
        <dbReference type="Proteomes" id="UP001651880"/>
    </source>
</evidence>
<accession>A0ABT1NH51</accession>
<name>A0ABT1NH51_9FIRM</name>
<reference evidence="1 2" key="1">
    <citation type="submission" date="2021-10" db="EMBL/GenBank/DDBJ databases">
        <title>Lutispora strain m25 sp. nov., a thermophilic, non-spore-forming bacterium isolated from a lab-scale methanogenic bioreactor digesting anaerobic sludge.</title>
        <authorList>
            <person name="El Houari A."/>
            <person name="Mcdonald J."/>
        </authorList>
    </citation>
    <scope>NUCLEOTIDE SEQUENCE [LARGE SCALE GENOMIC DNA]</scope>
    <source>
        <strain evidence="2">m25</strain>
    </source>
</reference>
<sequence>MKRAAIIVYGDNSGKIKFWLLGKPSEIGRINIEIGGEAYEIFIFEVPHTKEIKHKIKEKRIIHKFCGENNIQFVFPVDEMDEKLNSIWLSIKILCILREVGIIRGEDVFSQSFGIISGTLNPILMEAISEEASSIIVLKTGSNDASMKELHKKIMEEKGLSIAFVNDIEFLLNQSKIILWDGLIPAERYKNALMSACIDMGRVLILPKHSGPLQPDSVLIRFEDEITKAIIKFAPGTDIWKTVSYFPFVCFLDEQGNPVDKERIRRLLLRSNKALTIQKC</sequence>
<dbReference type="Proteomes" id="UP001651880">
    <property type="component" value="Unassembled WGS sequence"/>
</dbReference>
<dbReference type="RefSeq" id="WP_255228087.1">
    <property type="nucleotide sequence ID" value="NZ_JAJEKE010000013.1"/>
</dbReference>
<gene>
    <name evidence="1" type="ORF">LJD61_13535</name>
</gene>
<proteinExistence type="predicted"/>
<protein>
    <submittedName>
        <fullName evidence="1">Uncharacterized protein</fullName>
    </submittedName>
</protein>
<evidence type="ECO:0000313" key="1">
    <source>
        <dbReference type="EMBL" id="MCQ1530563.1"/>
    </source>
</evidence>
<comment type="caution">
    <text evidence="1">The sequence shown here is derived from an EMBL/GenBank/DDBJ whole genome shotgun (WGS) entry which is preliminary data.</text>
</comment>
<organism evidence="1 2">
    <name type="scientific">Lutispora saccharofermentans</name>
    <dbReference type="NCBI Taxonomy" id="3024236"/>
    <lineage>
        <taxon>Bacteria</taxon>
        <taxon>Bacillati</taxon>
        <taxon>Bacillota</taxon>
        <taxon>Clostridia</taxon>
        <taxon>Lutisporales</taxon>
        <taxon>Lutisporaceae</taxon>
        <taxon>Lutispora</taxon>
    </lineage>
</organism>
<keyword evidence="2" id="KW-1185">Reference proteome</keyword>
<dbReference type="EMBL" id="JAJEKE010000013">
    <property type="protein sequence ID" value="MCQ1530563.1"/>
    <property type="molecule type" value="Genomic_DNA"/>
</dbReference>